<dbReference type="Gene3D" id="2.115.10.20">
    <property type="entry name" value="Glycosyl hydrolase domain, family 43"/>
    <property type="match status" value="1"/>
</dbReference>
<evidence type="ECO:0000256" key="4">
    <source>
        <dbReference type="ARBA" id="ARBA00023277"/>
    </source>
</evidence>
<dbReference type="Pfam" id="PF04616">
    <property type="entry name" value="Glyco_hydro_43"/>
    <property type="match status" value="1"/>
</dbReference>
<comment type="similarity">
    <text evidence="1 7">Belongs to the glycosyl hydrolase 43 family.</text>
</comment>
<dbReference type="SUPFAM" id="SSF75005">
    <property type="entry name" value="Arabinanase/levansucrase/invertase"/>
    <property type="match status" value="1"/>
</dbReference>
<feature type="chain" id="PRO_5011629294" evidence="8">
    <location>
        <begin position="40"/>
        <end position="563"/>
    </location>
</feature>
<evidence type="ECO:0000256" key="7">
    <source>
        <dbReference type="RuleBase" id="RU361187"/>
    </source>
</evidence>
<protein>
    <submittedName>
        <fullName evidence="9">Glycosyl hydrolases family 43</fullName>
    </submittedName>
</protein>
<sequence>MLYICTQIIRYKKTKKMKAKALMMSVAVACCAVMIVSCARQTETAKSELTTVGNPFLPMWEHIPDGEPYVFEDPDQPGKQRVYIYGSHDNLKTMYCGRDQVVWSASVDSLNNWRYDGVILVVDKNAKGEPFDSIGTADVLYAPDVTLVTDGDGKKTYYLFPNDQTGMRNGLIAKSDRPDGPFEVCNWSADDPNQVDGVLRFDPAVFVDDDGRVYGYWGFERSYAAEFDPTTMATVKPGTAVVEDMVSGRYQSGDFRFFEASSIRKIKDKYVFIYSRWTKDGEFGLPDTNYTLAYAYSDKPLGPWTYGGTIIDGRGREINEQGDTIASGTISGNTHGSICEINGQWYVFYHRQTGTNEYARQAMVAPIEVKVEEGIGGKVEISEGEYNSEGFALEGLNPLERHSAGIACWYTGPKVAEHQWPDNVFYGSYVEASYGTDTNFDAPYNLKNNSNNVVNNTDGSIVGYKYFNFTHTHGKKDIQLLLQLIPEGIDGSIQVMIDRPWESQGGSLLGTIELKTDMPKVSTELTAELPALTELTGKHAIYLKFSSATKEKSLCTLETLVFK</sequence>
<dbReference type="GO" id="GO:0045493">
    <property type="term" value="P:xylan catabolic process"/>
    <property type="evidence" value="ECO:0007669"/>
    <property type="project" value="UniProtKB-KW"/>
</dbReference>
<evidence type="ECO:0000256" key="5">
    <source>
        <dbReference type="ARBA" id="ARBA00023295"/>
    </source>
</evidence>
<proteinExistence type="inferred from homology"/>
<gene>
    <name evidence="9" type="ORF">SAMN04487850_2406</name>
</gene>
<feature type="signal peptide" evidence="8">
    <location>
        <begin position="1"/>
        <end position="39"/>
    </location>
</feature>
<reference evidence="9 10" key="1">
    <citation type="submission" date="2016-10" db="EMBL/GenBank/DDBJ databases">
        <authorList>
            <person name="de Groot N.N."/>
        </authorList>
    </citation>
    <scope>NUCLEOTIDE SEQUENCE [LARGE SCALE GENOMIC DNA]</scope>
    <source>
        <strain evidence="9 10">TC2-24</strain>
    </source>
</reference>
<organism evidence="9 10">
    <name type="scientific">Prevotella aff. ruminicola Tc2-24</name>
    <dbReference type="NCBI Taxonomy" id="81582"/>
    <lineage>
        <taxon>Bacteria</taxon>
        <taxon>Pseudomonadati</taxon>
        <taxon>Bacteroidota</taxon>
        <taxon>Bacteroidia</taxon>
        <taxon>Bacteroidales</taxon>
        <taxon>Prevotellaceae</taxon>
        <taxon>Prevotella</taxon>
    </lineage>
</organism>
<keyword evidence="4" id="KW-0119">Carbohydrate metabolism</keyword>
<keyword evidence="5 7" id="KW-0326">Glycosidase</keyword>
<evidence type="ECO:0000313" key="9">
    <source>
        <dbReference type="EMBL" id="SEW25520.1"/>
    </source>
</evidence>
<dbReference type="InterPro" id="IPR052176">
    <property type="entry name" value="Glycosyl_Hydrlase_43_Enz"/>
</dbReference>
<accession>A0A1I0QEN3</accession>
<dbReference type="GO" id="GO:0004553">
    <property type="term" value="F:hydrolase activity, hydrolyzing O-glycosyl compounds"/>
    <property type="evidence" value="ECO:0007669"/>
    <property type="project" value="InterPro"/>
</dbReference>
<evidence type="ECO:0000313" key="10">
    <source>
        <dbReference type="Proteomes" id="UP000199373"/>
    </source>
</evidence>
<evidence type="ECO:0000256" key="2">
    <source>
        <dbReference type="ARBA" id="ARBA00022651"/>
    </source>
</evidence>
<evidence type="ECO:0000256" key="8">
    <source>
        <dbReference type="SAM" id="SignalP"/>
    </source>
</evidence>
<dbReference type="EMBL" id="FOIQ01000006">
    <property type="protein sequence ID" value="SEW25520.1"/>
    <property type="molecule type" value="Genomic_DNA"/>
</dbReference>
<evidence type="ECO:0000256" key="3">
    <source>
        <dbReference type="ARBA" id="ARBA00022801"/>
    </source>
</evidence>
<dbReference type="Gene3D" id="2.60.120.260">
    <property type="entry name" value="Galactose-binding domain-like"/>
    <property type="match status" value="1"/>
</dbReference>
<dbReference type="Proteomes" id="UP000199373">
    <property type="component" value="Unassembled WGS sequence"/>
</dbReference>
<keyword evidence="3 7" id="KW-0378">Hydrolase</keyword>
<keyword evidence="8" id="KW-0732">Signal</keyword>
<dbReference type="PANTHER" id="PTHR43772">
    <property type="entry name" value="ENDO-1,4-BETA-XYLANASE"/>
    <property type="match status" value="1"/>
</dbReference>
<evidence type="ECO:0000256" key="1">
    <source>
        <dbReference type="ARBA" id="ARBA00009865"/>
    </source>
</evidence>
<keyword evidence="10" id="KW-1185">Reference proteome</keyword>
<feature type="site" description="Important for catalytic activity, responsible for pKa modulation of the active site Glu and correct orientation of both the proton donor and substrate" evidence="6">
    <location>
        <position position="202"/>
    </location>
</feature>
<name>A0A1I0QEN3_9BACT</name>
<keyword evidence="2" id="KW-0624">Polysaccharide degradation</keyword>
<evidence type="ECO:0000256" key="6">
    <source>
        <dbReference type="PIRSR" id="PIRSR606710-2"/>
    </source>
</evidence>
<dbReference type="InterPro" id="IPR006710">
    <property type="entry name" value="Glyco_hydro_43"/>
</dbReference>
<keyword evidence="2" id="KW-0858">Xylan degradation</keyword>
<dbReference type="InterPro" id="IPR023296">
    <property type="entry name" value="Glyco_hydro_beta-prop_sf"/>
</dbReference>
<dbReference type="PANTHER" id="PTHR43772:SF2">
    <property type="entry name" value="PUTATIVE (AFU_ORTHOLOGUE AFUA_2G04480)-RELATED"/>
    <property type="match status" value="1"/>
</dbReference>
<dbReference type="AlphaFoldDB" id="A0A1I0QEN3"/>